<accession>A0ACC1LYS8</accession>
<keyword evidence="2" id="KW-1185">Reference proteome</keyword>
<dbReference type="Proteomes" id="UP001139981">
    <property type="component" value="Unassembled WGS sequence"/>
</dbReference>
<gene>
    <name evidence="1" type="primary">OCA6</name>
    <name evidence="1" type="ORF">IWW38_004447</name>
</gene>
<proteinExistence type="predicted"/>
<reference evidence="1" key="1">
    <citation type="submission" date="2022-07" db="EMBL/GenBank/DDBJ databases">
        <title>Phylogenomic reconstructions and comparative analyses of Kickxellomycotina fungi.</title>
        <authorList>
            <person name="Reynolds N.K."/>
            <person name="Stajich J.E."/>
            <person name="Barry K."/>
            <person name="Grigoriev I.V."/>
            <person name="Crous P."/>
            <person name="Smith M.E."/>
        </authorList>
    </citation>
    <scope>NUCLEOTIDE SEQUENCE</scope>
    <source>
        <strain evidence="1">CBS 190363</strain>
    </source>
</reference>
<name>A0ACC1LYS8_9FUNG</name>
<keyword evidence="1" id="KW-0378">Hydrolase</keyword>
<comment type="caution">
    <text evidence="1">The sequence shown here is derived from an EMBL/GenBank/DDBJ whole genome shotgun (WGS) entry which is preliminary data.</text>
</comment>
<dbReference type="EMBL" id="JANBVB010001617">
    <property type="protein sequence ID" value="KAJ2889877.1"/>
    <property type="molecule type" value="Genomic_DNA"/>
</dbReference>
<evidence type="ECO:0000313" key="1">
    <source>
        <dbReference type="EMBL" id="KAJ2889877.1"/>
    </source>
</evidence>
<sequence length="229" mass="26269">MADIIDPLMPPYRFERVQPQLYRGGYPKPRNFRFLRRQRLKTIVSLIPDDRDNMLTDFCHSEGIRRIVISVESPNDNVTVTDAIVSRCLELVTNPDTMPLYLHCLDGSNVTGVVIMCLRKLQLWRVASLQSEYLRFEQDGEIIPEESEFVEAYSGRGLVLPNPYVEWLWPGRVAADASALPFKNNVHPVVPHTRLKQRMSTDICQPDPRLVQSRSTTDLPSRESVESSM</sequence>
<evidence type="ECO:0000313" key="2">
    <source>
        <dbReference type="Proteomes" id="UP001139981"/>
    </source>
</evidence>
<dbReference type="EC" id="3.1.3.48" evidence="1"/>
<feature type="non-terminal residue" evidence="1">
    <location>
        <position position="229"/>
    </location>
</feature>
<organism evidence="1 2">
    <name type="scientific">Coemansia aciculifera</name>
    <dbReference type="NCBI Taxonomy" id="417176"/>
    <lineage>
        <taxon>Eukaryota</taxon>
        <taxon>Fungi</taxon>
        <taxon>Fungi incertae sedis</taxon>
        <taxon>Zoopagomycota</taxon>
        <taxon>Kickxellomycotina</taxon>
        <taxon>Kickxellomycetes</taxon>
        <taxon>Kickxellales</taxon>
        <taxon>Kickxellaceae</taxon>
        <taxon>Coemansia</taxon>
    </lineage>
</organism>
<protein>
    <submittedName>
        <fullName evidence="1">Protein-tyrosine-phosphatase</fullName>
        <ecNumber evidence="1">3.1.3.48</ecNumber>
    </submittedName>
</protein>